<proteinExistence type="predicted"/>
<dbReference type="AlphaFoldDB" id="X1U3L0"/>
<sequence>ELVKQGEGSECSHAHIMVDCPKCGIGTGPAFKGGMLGEIISPLPYRGAVDLKCDDCGFELRVYVDTDSGEVTLLGSRVCSRVSGE</sequence>
<accession>X1U3L0</accession>
<gene>
    <name evidence="1" type="ORF">S12H4_49429</name>
</gene>
<dbReference type="EMBL" id="BARW01031007">
    <property type="protein sequence ID" value="GAJ12074.1"/>
    <property type="molecule type" value="Genomic_DNA"/>
</dbReference>
<evidence type="ECO:0000313" key="1">
    <source>
        <dbReference type="EMBL" id="GAJ12074.1"/>
    </source>
</evidence>
<organism evidence="1">
    <name type="scientific">marine sediment metagenome</name>
    <dbReference type="NCBI Taxonomy" id="412755"/>
    <lineage>
        <taxon>unclassified sequences</taxon>
        <taxon>metagenomes</taxon>
        <taxon>ecological metagenomes</taxon>
    </lineage>
</organism>
<name>X1U3L0_9ZZZZ</name>
<protein>
    <submittedName>
        <fullName evidence="1">Uncharacterized protein</fullName>
    </submittedName>
</protein>
<comment type="caution">
    <text evidence="1">The sequence shown here is derived from an EMBL/GenBank/DDBJ whole genome shotgun (WGS) entry which is preliminary data.</text>
</comment>
<feature type="non-terminal residue" evidence="1">
    <location>
        <position position="1"/>
    </location>
</feature>
<reference evidence="1" key="1">
    <citation type="journal article" date="2014" name="Front. Microbiol.">
        <title>High frequency of phylogenetically diverse reductive dehalogenase-homologous genes in deep subseafloor sedimentary metagenomes.</title>
        <authorList>
            <person name="Kawai M."/>
            <person name="Futagami T."/>
            <person name="Toyoda A."/>
            <person name="Takaki Y."/>
            <person name="Nishi S."/>
            <person name="Hori S."/>
            <person name="Arai W."/>
            <person name="Tsubouchi T."/>
            <person name="Morono Y."/>
            <person name="Uchiyama I."/>
            <person name="Ito T."/>
            <person name="Fujiyama A."/>
            <person name="Inagaki F."/>
            <person name="Takami H."/>
        </authorList>
    </citation>
    <scope>NUCLEOTIDE SEQUENCE</scope>
    <source>
        <strain evidence="1">Expedition CK06-06</strain>
    </source>
</reference>